<dbReference type="PANTHER" id="PTHR43798">
    <property type="entry name" value="MONOACYLGLYCEROL LIPASE"/>
    <property type="match status" value="1"/>
</dbReference>
<accession>E8M606</accession>
<name>E8M606_PHOS4</name>
<sequence length="267" mass="29412">MRKKTAVLTTIASVFIGLVIKPSNADSLGYDVKRTEKGMAYVSVGNRNANVRVLFIHGSPGSHTAYKHYLADPLLQEQAELISVDRLGYGQSSLNLVSSIEQQAAAIGELVDKEKANILVGHSLGGPIALALALQQPNLIDGLVLVAPAFDPQLEKPKWYNLIADSLLVNWALTHDWKTSNGEMMPLAQELTLLSGKDWSRLENIPITIIHGSEDTIADPGNSEFAMKRLNGERHQLIEVEKEGHFILWQNAPLIVQQIQQLLNQTR</sequence>
<dbReference type="PANTHER" id="PTHR43798:SF33">
    <property type="entry name" value="HYDROLASE, PUTATIVE (AFU_ORTHOLOGUE AFUA_2G14860)-RELATED"/>
    <property type="match status" value="1"/>
</dbReference>
<dbReference type="AlphaFoldDB" id="E8M606"/>
<evidence type="ECO:0000313" key="4">
    <source>
        <dbReference type="Proteomes" id="UP000006228"/>
    </source>
</evidence>
<dbReference type="eggNOG" id="COG1073">
    <property type="taxonomic scope" value="Bacteria"/>
</dbReference>
<dbReference type="GO" id="GO:0016787">
    <property type="term" value="F:hydrolase activity"/>
    <property type="evidence" value="ECO:0007669"/>
    <property type="project" value="UniProtKB-KW"/>
</dbReference>
<dbReference type="Gene3D" id="3.40.50.1820">
    <property type="entry name" value="alpha/beta hydrolase"/>
    <property type="match status" value="1"/>
</dbReference>
<dbReference type="PRINTS" id="PR00111">
    <property type="entry name" value="ABHYDROLASE"/>
</dbReference>
<proteinExistence type="predicted"/>
<evidence type="ECO:0000259" key="2">
    <source>
        <dbReference type="Pfam" id="PF00561"/>
    </source>
</evidence>
<dbReference type="InterPro" id="IPR050266">
    <property type="entry name" value="AB_hydrolase_sf"/>
</dbReference>
<evidence type="ECO:0000313" key="3">
    <source>
        <dbReference type="EMBL" id="EGA70456.1"/>
    </source>
</evidence>
<evidence type="ECO:0000256" key="1">
    <source>
        <dbReference type="SAM" id="SignalP"/>
    </source>
</evidence>
<gene>
    <name evidence="3" type="ORF">VISI1226_00285</name>
</gene>
<dbReference type="GeneID" id="95569034"/>
<dbReference type="Proteomes" id="UP000006228">
    <property type="component" value="Unassembled WGS sequence"/>
</dbReference>
<dbReference type="SUPFAM" id="SSF53474">
    <property type="entry name" value="alpha/beta-Hydrolases"/>
    <property type="match status" value="1"/>
</dbReference>
<dbReference type="GO" id="GO:0016020">
    <property type="term" value="C:membrane"/>
    <property type="evidence" value="ECO:0007669"/>
    <property type="project" value="TreeGrafter"/>
</dbReference>
<keyword evidence="1" id="KW-0732">Signal</keyword>
<dbReference type="OrthoDB" id="9779853at2"/>
<dbReference type="EMBL" id="AEVT01000058">
    <property type="protein sequence ID" value="EGA70456.1"/>
    <property type="molecule type" value="Genomic_DNA"/>
</dbReference>
<organism evidence="3 4">
    <name type="scientific">Vibrio sinaloensis DSM 21326</name>
    <dbReference type="NCBI Taxonomy" id="945550"/>
    <lineage>
        <taxon>Bacteria</taxon>
        <taxon>Pseudomonadati</taxon>
        <taxon>Pseudomonadota</taxon>
        <taxon>Gammaproteobacteria</taxon>
        <taxon>Vibrionales</taxon>
        <taxon>Vibrionaceae</taxon>
        <taxon>Vibrio</taxon>
        <taxon>Vibrio oreintalis group</taxon>
    </lineage>
</organism>
<reference evidence="3 4" key="1">
    <citation type="journal article" date="2012" name="Int. J. Syst. Evol. Microbiol.">
        <title>Vibrio caribbeanicus sp. nov., isolated from the marine sponge Scleritoderma cyanea.</title>
        <authorList>
            <person name="Hoffmann M."/>
            <person name="Monday S.R."/>
            <person name="Allard M.W."/>
            <person name="Strain E.A."/>
            <person name="Whittaker P."/>
            <person name="Naum M."/>
            <person name="McCarthy P.J."/>
            <person name="Lopez J.V."/>
            <person name="Fischer M."/>
            <person name="Brown E.W."/>
        </authorList>
    </citation>
    <scope>NUCLEOTIDE SEQUENCE [LARGE SCALE GENOMIC DNA]</scope>
    <source>
        <strain evidence="4">DSMZ 21326</strain>
    </source>
</reference>
<feature type="chain" id="PRO_5003224782" evidence="1">
    <location>
        <begin position="26"/>
        <end position="267"/>
    </location>
</feature>
<dbReference type="InterPro" id="IPR029058">
    <property type="entry name" value="AB_hydrolase_fold"/>
</dbReference>
<dbReference type="InterPro" id="IPR000073">
    <property type="entry name" value="AB_hydrolase_1"/>
</dbReference>
<comment type="caution">
    <text evidence="3">The sequence shown here is derived from an EMBL/GenBank/DDBJ whole genome shotgun (WGS) entry which is preliminary data.</text>
</comment>
<feature type="signal peptide" evidence="1">
    <location>
        <begin position="1"/>
        <end position="25"/>
    </location>
</feature>
<keyword evidence="3" id="KW-0378">Hydrolase</keyword>
<dbReference type="RefSeq" id="WP_008076377.1">
    <property type="nucleotide sequence ID" value="NZ_AEVT01000058.1"/>
</dbReference>
<protein>
    <submittedName>
        <fullName evidence="3">Alpha/beta hydrolase fold protein</fullName>
    </submittedName>
</protein>
<dbReference type="Pfam" id="PF00561">
    <property type="entry name" value="Abhydrolase_1"/>
    <property type="match status" value="1"/>
</dbReference>
<feature type="domain" description="AB hydrolase-1" evidence="2">
    <location>
        <begin position="52"/>
        <end position="156"/>
    </location>
</feature>